<keyword evidence="6" id="KW-1003">Cell membrane</keyword>
<reference evidence="7 8" key="1">
    <citation type="journal article" date="2015" name="Genome Announc.">
        <title>Expanding the biotechnology potential of lactobacilli through comparative genomics of 213 strains and associated genera.</title>
        <authorList>
            <person name="Sun Z."/>
            <person name="Harris H.M."/>
            <person name="McCann A."/>
            <person name="Guo C."/>
            <person name="Argimon S."/>
            <person name="Zhang W."/>
            <person name="Yang X."/>
            <person name="Jeffery I.B."/>
            <person name="Cooney J.C."/>
            <person name="Kagawa T.F."/>
            <person name="Liu W."/>
            <person name="Song Y."/>
            <person name="Salvetti E."/>
            <person name="Wrobel A."/>
            <person name="Rasinkangas P."/>
            <person name="Parkhill J."/>
            <person name="Rea M.C."/>
            <person name="O'Sullivan O."/>
            <person name="Ritari J."/>
            <person name="Douillard F.P."/>
            <person name="Paul Ross R."/>
            <person name="Yang R."/>
            <person name="Briner A.E."/>
            <person name="Felis G.E."/>
            <person name="de Vos W.M."/>
            <person name="Barrangou R."/>
            <person name="Klaenhammer T.R."/>
            <person name="Caufield P.W."/>
            <person name="Cui Y."/>
            <person name="Zhang H."/>
            <person name="O'Toole P.W."/>
        </authorList>
    </citation>
    <scope>NUCLEOTIDE SEQUENCE [LARGE SCALE GENOMIC DNA]</scope>
    <source>
        <strain evidence="7 8">DSM 21115</strain>
    </source>
</reference>
<evidence type="ECO:0000256" key="1">
    <source>
        <dbReference type="ARBA" id="ARBA00008520"/>
    </source>
</evidence>
<dbReference type="AlphaFoldDB" id="A0A0R2NSV1"/>
<dbReference type="Proteomes" id="UP000050920">
    <property type="component" value="Unassembled WGS sequence"/>
</dbReference>
<dbReference type="InterPro" id="IPR006061">
    <property type="entry name" value="SBP_1_CS"/>
</dbReference>
<evidence type="ECO:0000313" key="8">
    <source>
        <dbReference type="Proteomes" id="UP000050920"/>
    </source>
</evidence>
<dbReference type="GO" id="GO:1901982">
    <property type="term" value="F:maltose binding"/>
    <property type="evidence" value="ECO:0007669"/>
    <property type="project" value="TreeGrafter"/>
</dbReference>
<name>A0A0R2NSV1_9LACO</name>
<evidence type="ECO:0000256" key="2">
    <source>
        <dbReference type="ARBA" id="ARBA00022448"/>
    </source>
</evidence>
<keyword evidence="8" id="KW-1185">Reference proteome</keyword>
<evidence type="ECO:0000256" key="3">
    <source>
        <dbReference type="ARBA" id="ARBA00022597"/>
    </source>
</evidence>
<gene>
    <name evidence="7" type="ORF">DY78_GL001930</name>
</gene>
<keyword evidence="6" id="KW-0472">Membrane</keyword>
<dbReference type="InterPro" id="IPR006059">
    <property type="entry name" value="SBP"/>
</dbReference>
<keyword evidence="2 6" id="KW-0813">Transport</keyword>
<organism evidence="7 8">
    <name type="scientific">Lactiplantibacillus fabifermentans DSM 21115</name>
    <dbReference type="NCBI Taxonomy" id="1413187"/>
    <lineage>
        <taxon>Bacteria</taxon>
        <taxon>Bacillati</taxon>
        <taxon>Bacillota</taxon>
        <taxon>Bacilli</taxon>
        <taxon>Lactobacillales</taxon>
        <taxon>Lactobacillaceae</taxon>
        <taxon>Lactiplantibacillus</taxon>
    </lineage>
</organism>
<keyword evidence="6" id="KW-0449">Lipoprotein</keyword>
<dbReference type="InterPro" id="IPR006060">
    <property type="entry name" value="Maltose/Cyclodextrin-bd"/>
</dbReference>
<comment type="subcellular location">
    <subcellularLocation>
        <location evidence="6">Cell membrane</location>
        <topology evidence="6">Lipid-anchor</topology>
    </subcellularLocation>
</comment>
<keyword evidence="4" id="KW-0732">Signal</keyword>
<dbReference type="GO" id="GO:0055052">
    <property type="term" value="C:ATP-binding cassette (ABC) transporter complex, substrate-binding subunit-containing"/>
    <property type="evidence" value="ECO:0007669"/>
    <property type="project" value="TreeGrafter"/>
</dbReference>
<dbReference type="GO" id="GO:0015768">
    <property type="term" value="P:maltose transport"/>
    <property type="evidence" value="ECO:0007669"/>
    <property type="project" value="TreeGrafter"/>
</dbReference>
<protein>
    <recommendedName>
        <fullName evidence="5 6">Maltodextrin-binding protein</fullName>
    </recommendedName>
</protein>
<accession>A0A0R2NSV1</accession>
<evidence type="ECO:0000313" key="7">
    <source>
        <dbReference type="EMBL" id="KRO28751.1"/>
    </source>
</evidence>
<evidence type="ECO:0000256" key="4">
    <source>
        <dbReference type="ARBA" id="ARBA00022729"/>
    </source>
</evidence>
<dbReference type="PANTHER" id="PTHR30061">
    <property type="entry name" value="MALTOSE-BINDING PERIPLASMIC PROTEIN"/>
    <property type="match status" value="1"/>
</dbReference>
<evidence type="ECO:0000256" key="5">
    <source>
        <dbReference type="ARBA" id="ARBA00030303"/>
    </source>
</evidence>
<dbReference type="PROSITE" id="PS01037">
    <property type="entry name" value="SBP_BACTERIAL_1"/>
    <property type="match status" value="1"/>
</dbReference>
<proteinExistence type="inferred from homology"/>
<dbReference type="GO" id="GO:0042956">
    <property type="term" value="P:maltodextrin transmembrane transport"/>
    <property type="evidence" value="ECO:0007669"/>
    <property type="project" value="TreeGrafter"/>
</dbReference>
<dbReference type="SUPFAM" id="SSF53850">
    <property type="entry name" value="Periplasmic binding protein-like II"/>
    <property type="match status" value="1"/>
</dbReference>
<sequence>MSTWKKLGMGVLATGLALTLVGCGSKSSSSSSSSSKMDKTLKVSADPSYKSYMKKMVPKFEKKYNVKVTVSYKAMLDEDDALKLDGPSGKGPDVLMAAYDRVGQMASQGQLSTVKLASGRYNATGKKSVTYKNKVYGAPVTIESEVLYYNKKLIKNAPTNFTQLEKLAKQSKYQYANDKTKSVAFLTQWTNFYNSFGVIKGYGGYVFGDNNTNYKKLGLNNSGAVDGLTYMTKWFTKYWPTGMQNVTSNENFVTSQFTSGKTAAVIDGPWMAATYKKSKVDFGVASLPKLTNGKNYQAFAGGKAWVISNYSKHKTAAQAWTDFISNTASQKEYYKTSNEIPANTAARKYAVSTGDDMAKAVSKQYDVDVPLINLPQMAEVWTPAQTMMTNAAAGKMTPKQAADKAVKTIKTNISEKYSN</sequence>
<dbReference type="RefSeq" id="WP_024625836.1">
    <property type="nucleotide sequence ID" value="NZ_AYGX02000032.1"/>
</dbReference>
<dbReference type="GO" id="GO:0015144">
    <property type="term" value="F:carbohydrate transmembrane transporter activity"/>
    <property type="evidence" value="ECO:0007669"/>
    <property type="project" value="InterPro"/>
</dbReference>
<comment type="caution">
    <text evidence="7">The sequence shown here is derived from an EMBL/GenBank/DDBJ whole genome shotgun (WGS) entry which is preliminary data.</text>
</comment>
<comment type="similarity">
    <text evidence="1 6">Belongs to the bacterial solute-binding protein 1 family.</text>
</comment>
<dbReference type="Gene3D" id="3.40.190.10">
    <property type="entry name" value="Periplasmic binding protein-like II"/>
    <property type="match status" value="2"/>
</dbReference>
<dbReference type="PRINTS" id="PR00181">
    <property type="entry name" value="MALTOSEBP"/>
</dbReference>
<dbReference type="PROSITE" id="PS51257">
    <property type="entry name" value="PROKAR_LIPOPROTEIN"/>
    <property type="match status" value="1"/>
</dbReference>
<dbReference type="Pfam" id="PF01547">
    <property type="entry name" value="SBP_bac_1"/>
    <property type="match status" value="1"/>
</dbReference>
<dbReference type="EMBL" id="AYGX02000032">
    <property type="protein sequence ID" value="KRO28751.1"/>
    <property type="molecule type" value="Genomic_DNA"/>
</dbReference>
<keyword evidence="3 6" id="KW-0762">Sugar transport</keyword>
<dbReference type="PANTHER" id="PTHR30061:SF50">
    <property type="entry name" value="MALTOSE_MALTODEXTRIN-BINDING PERIPLASMIC PROTEIN"/>
    <property type="match status" value="1"/>
</dbReference>
<evidence type="ECO:0000256" key="6">
    <source>
        <dbReference type="RuleBase" id="RU365005"/>
    </source>
</evidence>